<comment type="function">
    <text evidence="2">Hydrolyzes RNA 2',3'-cyclic phosphodiester to an RNA 2'-phosphomonoester.</text>
</comment>
<keyword evidence="4" id="KW-1185">Reference proteome</keyword>
<dbReference type="Gene3D" id="3.90.1140.10">
    <property type="entry name" value="Cyclic phosphodiesterase"/>
    <property type="match status" value="1"/>
</dbReference>
<dbReference type="PANTHER" id="PTHR35561:SF1">
    <property type="entry name" value="RNA 2',3'-CYCLIC PHOSPHODIESTERASE"/>
    <property type="match status" value="1"/>
</dbReference>
<evidence type="ECO:0000256" key="1">
    <source>
        <dbReference type="ARBA" id="ARBA00022801"/>
    </source>
</evidence>
<comment type="caution">
    <text evidence="3">The sequence shown here is derived from an EMBL/GenBank/DDBJ whole genome shotgun (WGS) entry which is preliminary data.</text>
</comment>
<name>A0ABS5ZI18_9GAMM</name>
<proteinExistence type="inferred from homology"/>
<evidence type="ECO:0000313" key="3">
    <source>
        <dbReference type="EMBL" id="MBU2712647.1"/>
    </source>
</evidence>
<comment type="catalytic activity">
    <reaction evidence="2">
        <text>a 3'-end 2',3'-cyclophospho-ribonucleotide-RNA + H2O = a 3'-end 2'-phospho-ribonucleotide-RNA + H(+)</text>
        <dbReference type="Rhea" id="RHEA:11828"/>
        <dbReference type="Rhea" id="RHEA-COMP:10464"/>
        <dbReference type="Rhea" id="RHEA-COMP:17353"/>
        <dbReference type="ChEBI" id="CHEBI:15377"/>
        <dbReference type="ChEBI" id="CHEBI:15378"/>
        <dbReference type="ChEBI" id="CHEBI:83064"/>
        <dbReference type="ChEBI" id="CHEBI:173113"/>
        <dbReference type="EC" id="3.1.4.58"/>
    </reaction>
</comment>
<sequence>MQPQTMRLFWAIQYPPEQGKKLIKWLNKQADLSGLSKIRGIRWLDPAFLHCTLHFMEAFPVEAIPGMVEQVQSQVSLLPLKEGSGAFSCELDQWHLLPRPAKPRVLVLSLVPEKLLARFASMLQQTAVRCLETVGKAGEQVEAHFFAQKGDSTAYQRAQHKKAFFAHLSVARGKPEVLKQLYRGVAELPDNLKVFTVNKLVLIASELQPQGAQYYVLATVPLESTVGDV</sequence>
<evidence type="ECO:0000256" key="2">
    <source>
        <dbReference type="HAMAP-Rule" id="MF_01940"/>
    </source>
</evidence>
<protein>
    <recommendedName>
        <fullName evidence="2">RNA 2',3'-cyclic phosphodiesterase</fullName>
        <shortName evidence="2">RNA 2',3'-CPDase</shortName>
        <ecNumber evidence="2">3.1.4.58</ecNumber>
    </recommendedName>
</protein>
<organism evidence="3 4">
    <name type="scientific">Zooshikella harenae</name>
    <dbReference type="NCBI Taxonomy" id="2827238"/>
    <lineage>
        <taxon>Bacteria</taxon>
        <taxon>Pseudomonadati</taxon>
        <taxon>Pseudomonadota</taxon>
        <taxon>Gammaproteobacteria</taxon>
        <taxon>Oceanospirillales</taxon>
        <taxon>Zooshikellaceae</taxon>
        <taxon>Zooshikella</taxon>
    </lineage>
</organism>
<feature type="short sequence motif" description="HXTX 1" evidence="2">
    <location>
        <begin position="50"/>
        <end position="53"/>
    </location>
</feature>
<dbReference type="EMBL" id="JAGSOY010000044">
    <property type="protein sequence ID" value="MBU2712647.1"/>
    <property type="molecule type" value="Genomic_DNA"/>
</dbReference>
<dbReference type="PANTHER" id="PTHR35561">
    <property type="entry name" value="RNA 2',3'-CYCLIC PHOSPHODIESTERASE"/>
    <property type="match status" value="1"/>
</dbReference>
<gene>
    <name evidence="3" type="ORF">KCG35_16385</name>
</gene>
<dbReference type="Proteomes" id="UP000690515">
    <property type="component" value="Unassembled WGS sequence"/>
</dbReference>
<dbReference type="HAMAP" id="MF_01940">
    <property type="entry name" value="RNA_CPDase"/>
    <property type="match status" value="1"/>
</dbReference>
<evidence type="ECO:0000313" key="4">
    <source>
        <dbReference type="Proteomes" id="UP000690515"/>
    </source>
</evidence>
<dbReference type="SUPFAM" id="SSF55144">
    <property type="entry name" value="LigT-like"/>
    <property type="match status" value="1"/>
</dbReference>
<dbReference type="InterPro" id="IPR004175">
    <property type="entry name" value="RNA_CPDase"/>
</dbReference>
<dbReference type="RefSeq" id="WP_215820874.1">
    <property type="nucleotide sequence ID" value="NZ_JAGSOY010000044.1"/>
</dbReference>
<dbReference type="EC" id="3.1.4.58" evidence="2"/>
<keyword evidence="1 2" id="KW-0378">Hydrolase</keyword>
<accession>A0ABS5ZI18</accession>
<comment type="similarity">
    <text evidence="2">Belongs to the 2H phosphoesterase superfamily. ThpR family.</text>
</comment>
<comment type="caution">
    <text evidence="2">Lacks conserved residue(s) required for the propagation of feature annotation.</text>
</comment>
<feature type="active site" description="Proton donor" evidence="2">
    <location>
        <position position="50"/>
    </location>
</feature>
<dbReference type="InterPro" id="IPR009097">
    <property type="entry name" value="Cyclic_Pdiesterase"/>
</dbReference>
<feature type="active site" description="Proton acceptor" evidence="2">
    <location>
        <position position="167"/>
    </location>
</feature>
<reference evidence="3 4" key="1">
    <citation type="submission" date="2021-04" db="EMBL/GenBank/DDBJ databases">
        <authorList>
            <person name="Pira H."/>
            <person name="Risdian C."/>
            <person name="Wink J."/>
        </authorList>
    </citation>
    <scope>NUCLEOTIDE SEQUENCE [LARGE SCALE GENOMIC DNA]</scope>
    <source>
        <strain evidence="3 4">WH53</strain>
    </source>
</reference>